<dbReference type="SMART" id="SM00073">
    <property type="entry name" value="HPT"/>
    <property type="match status" value="1"/>
</dbReference>
<dbReference type="InterPro" id="IPR008207">
    <property type="entry name" value="Sig_transdc_His_kin_Hpt_dom"/>
</dbReference>
<dbReference type="InterPro" id="IPR045871">
    <property type="entry name" value="AHP1-5/YPD1"/>
</dbReference>
<dbReference type="Proteomes" id="UP000019487">
    <property type="component" value="Unassembled WGS sequence"/>
</dbReference>
<feature type="compositionally biased region" description="Low complexity" evidence="2">
    <location>
        <begin position="28"/>
        <end position="46"/>
    </location>
</feature>
<name>W9CQZ2_SCLBF</name>
<protein>
    <recommendedName>
        <fullName evidence="3">HPt domain-containing protein</fullName>
    </recommendedName>
</protein>
<dbReference type="SUPFAM" id="SSF47226">
    <property type="entry name" value="Histidine-containing phosphotransfer domain, HPT domain"/>
    <property type="match status" value="1"/>
</dbReference>
<dbReference type="CDD" id="cd00088">
    <property type="entry name" value="HPT"/>
    <property type="match status" value="1"/>
</dbReference>
<dbReference type="PANTHER" id="PTHR28242:SF52">
    <property type="entry name" value="PHOSPHORELAY INTERMEDIATE PROTEIN YPD1"/>
    <property type="match status" value="1"/>
</dbReference>
<dbReference type="OrthoDB" id="1673781at2759"/>
<dbReference type="Pfam" id="PF01627">
    <property type="entry name" value="Hpt"/>
    <property type="match status" value="1"/>
</dbReference>
<dbReference type="GO" id="GO:0005737">
    <property type="term" value="C:cytoplasm"/>
    <property type="evidence" value="ECO:0007669"/>
    <property type="project" value="TreeGrafter"/>
</dbReference>
<proteinExistence type="predicted"/>
<sequence length="222" mass="24352">MSSSTSTSISTSTPTPTPTPTPKPTPKTVPATTTTTTTTTTISKPASKPEPVKEKSPTPVIPPTVEEEEEEEEEEEDVDERSDDGSVGPPDLGDNIDAATFEQILEMDDDEDEREFSRSIVYGFFEQAEQTFTKMDDALKEGDLATLSSLGHFLKGSSATLGLTKVKDSCEKIQHYGQKKDEAGTTDEPNEKKCLSRIKDTLASVKEEYKEVEKVLKKFYAT</sequence>
<feature type="region of interest" description="Disordered" evidence="2">
    <location>
        <begin position="1"/>
        <end position="96"/>
    </location>
</feature>
<accession>W9CQZ2</accession>
<dbReference type="FunFam" id="1.20.120.160:FF:000007">
    <property type="entry name" value="Multistep phosphorelay regulator 1"/>
    <property type="match status" value="1"/>
</dbReference>
<dbReference type="EMBL" id="AYSA01000119">
    <property type="protein sequence ID" value="ESZ96890.1"/>
    <property type="molecule type" value="Genomic_DNA"/>
</dbReference>
<dbReference type="GO" id="GO:0043424">
    <property type="term" value="F:protein histidine kinase binding"/>
    <property type="evidence" value="ECO:0007669"/>
    <property type="project" value="InterPro"/>
</dbReference>
<dbReference type="PANTHER" id="PTHR28242">
    <property type="entry name" value="PHOSPHORELAY INTERMEDIATE PROTEIN YPD1"/>
    <property type="match status" value="1"/>
</dbReference>
<evidence type="ECO:0000313" key="4">
    <source>
        <dbReference type="EMBL" id="ESZ96890.1"/>
    </source>
</evidence>
<dbReference type="GO" id="GO:0009927">
    <property type="term" value="F:histidine phosphotransfer kinase activity"/>
    <property type="evidence" value="ECO:0007669"/>
    <property type="project" value="InterPro"/>
</dbReference>
<evidence type="ECO:0000256" key="1">
    <source>
        <dbReference type="PROSITE-ProRule" id="PRU00110"/>
    </source>
</evidence>
<organism evidence="4 5">
    <name type="scientific">Sclerotinia borealis (strain F-4128)</name>
    <dbReference type="NCBI Taxonomy" id="1432307"/>
    <lineage>
        <taxon>Eukaryota</taxon>
        <taxon>Fungi</taxon>
        <taxon>Dikarya</taxon>
        <taxon>Ascomycota</taxon>
        <taxon>Pezizomycotina</taxon>
        <taxon>Leotiomycetes</taxon>
        <taxon>Helotiales</taxon>
        <taxon>Sclerotiniaceae</taxon>
        <taxon>Sclerotinia</taxon>
    </lineage>
</organism>
<evidence type="ECO:0000313" key="5">
    <source>
        <dbReference type="Proteomes" id="UP000019487"/>
    </source>
</evidence>
<gene>
    <name evidence="4" type="ORF">SBOR_2755</name>
</gene>
<keyword evidence="1" id="KW-0597">Phosphoprotein</keyword>
<feature type="compositionally biased region" description="Acidic residues" evidence="2">
    <location>
        <begin position="65"/>
        <end position="82"/>
    </location>
</feature>
<comment type="caution">
    <text evidence="4">The sequence shown here is derived from an EMBL/GenBank/DDBJ whole genome shotgun (WGS) entry which is preliminary data.</text>
</comment>
<evidence type="ECO:0000259" key="3">
    <source>
        <dbReference type="PROSITE" id="PS50894"/>
    </source>
</evidence>
<dbReference type="Gene3D" id="1.20.120.160">
    <property type="entry name" value="HPT domain"/>
    <property type="match status" value="1"/>
</dbReference>
<feature type="modified residue" description="Phosphohistidine" evidence="1">
    <location>
        <position position="152"/>
    </location>
</feature>
<dbReference type="GO" id="GO:0005634">
    <property type="term" value="C:nucleus"/>
    <property type="evidence" value="ECO:0007669"/>
    <property type="project" value="TreeGrafter"/>
</dbReference>
<dbReference type="GO" id="GO:0000160">
    <property type="term" value="P:phosphorelay signal transduction system"/>
    <property type="evidence" value="ECO:0007669"/>
    <property type="project" value="InterPro"/>
</dbReference>
<keyword evidence="5" id="KW-1185">Reference proteome</keyword>
<dbReference type="InterPro" id="IPR036641">
    <property type="entry name" value="HPT_dom_sf"/>
</dbReference>
<feature type="domain" description="HPt" evidence="3">
    <location>
        <begin position="113"/>
        <end position="219"/>
    </location>
</feature>
<dbReference type="STRING" id="1432307.W9CQZ2"/>
<dbReference type="PROSITE" id="PS50894">
    <property type="entry name" value="HPT"/>
    <property type="match status" value="1"/>
</dbReference>
<reference evidence="4 5" key="1">
    <citation type="journal article" date="2014" name="Genome Announc.">
        <title>Draft genome sequence of Sclerotinia borealis, a psychrophilic plant pathogenic fungus.</title>
        <authorList>
            <person name="Mardanov A.V."/>
            <person name="Beletsky A.V."/>
            <person name="Kadnikov V.V."/>
            <person name="Ignatov A.N."/>
            <person name="Ravin N.V."/>
        </authorList>
    </citation>
    <scope>NUCLEOTIDE SEQUENCE [LARGE SCALE GENOMIC DNA]</scope>
    <source>
        <strain evidence="5">F-4157</strain>
    </source>
</reference>
<feature type="compositionally biased region" description="Low complexity" evidence="2">
    <location>
        <begin position="1"/>
        <end position="14"/>
    </location>
</feature>
<feature type="compositionally biased region" description="Pro residues" evidence="2">
    <location>
        <begin position="15"/>
        <end position="27"/>
    </location>
</feature>
<dbReference type="AlphaFoldDB" id="W9CQZ2"/>
<dbReference type="HOGENOM" id="CLU_085158_0_0_1"/>
<evidence type="ECO:0000256" key="2">
    <source>
        <dbReference type="SAM" id="MobiDB-lite"/>
    </source>
</evidence>